<gene>
    <name evidence="1" type="ORF">PsorP6_001696</name>
</gene>
<sequence length="108" mass="12345">MTTYASSSSSMDDKRPVPFRRTRASLKAQDARRVRRRRAVVPDRQPEEGEDVGVEDVAEGVILCRSAIVHGVGQREDRLGRIERIDTRVITADSDAREEYRQYELAKK</sequence>
<organism evidence="1 2">
    <name type="scientific">Peronosclerospora sorghi</name>
    <dbReference type="NCBI Taxonomy" id="230839"/>
    <lineage>
        <taxon>Eukaryota</taxon>
        <taxon>Sar</taxon>
        <taxon>Stramenopiles</taxon>
        <taxon>Oomycota</taxon>
        <taxon>Peronosporomycetes</taxon>
        <taxon>Peronosporales</taxon>
        <taxon>Peronosporaceae</taxon>
        <taxon>Peronosclerospora</taxon>
    </lineage>
</organism>
<protein>
    <submittedName>
        <fullName evidence="1">Uncharacterized protein</fullName>
    </submittedName>
</protein>
<evidence type="ECO:0000313" key="1">
    <source>
        <dbReference type="EMBL" id="KAI9920914.1"/>
    </source>
</evidence>
<evidence type="ECO:0000313" key="2">
    <source>
        <dbReference type="Proteomes" id="UP001163321"/>
    </source>
</evidence>
<reference evidence="1 2" key="1">
    <citation type="journal article" date="2022" name="bioRxiv">
        <title>The genome of the oomycete Peronosclerospora sorghi, a cosmopolitan pathogen of maize and sorghum, is inflated with dispersed pseudogenes.</title>
        <authorList>
            <person name="Fletcher K."/>
            <person name="Martin F."/>
            <person name="Isakeit T."/>
            <person name="Cavanaugh K."/>
            <person name="Magill C."/>
            <person name="Michelmore R."/>
        </authorList>
    </citation>
    <scope>NUCLEOTIDE SEQUENCE [LARGE SCALE GENOMIC DNA]</scope>
    <source>
        <strain evidence="1">P6</strain>
    </source>
</reference>
<name>A0ACC0WS84_9STRA</name>
<comment type="caution">
    <text evidence="1">The sequence shown here is derived from an EMBL/GenBank/DDBJ whole genome shotgun (WGS) entry which is preliminary data.</text>
</comment>
<dbReference type="Proteomes" id="UP001163321">
    <property type="component" value="Chromosome 1"/>
</dbReference>
<proteinExistence type="predicted"/>
<dbReference type="EMBL" id="CM047580">
    <property type="protein sequence ID" value="KAI9920914.1"/>
    <property type="molecule type" value="Genomic_DNA"/>
</dbReference>
<keyword evidence="2" id="KW-1185">Reference proteome</keyword>
<accession>A0ACC0WS84</accession>